<dbReference type="InterPro" id="IPR027417">
    <property type="entry name" value="P-loop_NTPase"/>
</dbReference>
<comment type="caution">
    <text evidence="2">The sequence shown here is derived from an EMBL/GenBank/DDBJ whole genome shotgun (WGS) entry which is preliminary data.</text>
</comment>
<proteinExistence type="predicted"/>
<evidence type="ECO:0000313" key="3">
    <source>
        <dbReference type="Proteomes" id="UP000783796"/>
    </source>
</evidence>
<organism evidence="2 3">
    <name type="scientific">Candidatus Phocaeicola faecigallinarum</name>
    <dbReference type="NCBI Taxonomy" id="2838732"/>
    <lineage>
        <taxon>Bacteria</taxon>
        <taxon>Pseudomonadati</taxon>
        <taxon>Bacteroidota</taxon>
        <taxon>Bacteroidia</taxon>
        <taxon>Bacteroidales</taxon>
        <taxon>Bacteroidaceae</taxon>
        <taxon>Phocaeicola</taxon>
    </lineage>
</organism>
<gene>
    <name evidence="2" type="ORF">H9777_01310</name>
</gene>
<feature type="domain" description="ATPase AAA-type core" evidence="1">
    <location>
        <begin position="24"/>
        <end position="297"/>
    </location>
</feature>
<dbReference type="InterPro" id="IPR051396">
    <property type="entry name" value="Bact_Antivir_Def_Nuclease"/>
</dbReference>
<dbReference type="Proteomes" id="UP000783796">
    <property type="component" value="Unassembled WGS sequence"/>
</dbReference>
<name>A0A948WVU6_9BACT</name>
<dbReference type="GO" id="GO:0005524">
    <property type="term" value="F:ATP binding"/>
    <property type="evidence" value="ECO:0007669"/>
    <property type="project" value="InterPro"/>
</dbReference>
<dbReference type="AlphaFoldDB" id="A0A948WVU6"/>
<dbReference type="PANTHER" id="PTHR43581">
    <property type="entry name" value="ATP/GTP PHOSPHATASE"/>
    <property type="match status" value="1"/>
</dbReference>
<reference evidence="2" key="2">
    <citation type="submission" date="2021-04" db="EMBL/GenBank/DDBJ databases">
        <authorList>
            <person name="Gilroy R."/>
        </authorList>
    </citation>
    <scope>NUCLEOTIDE SEQUENCE</scope>
    <source>
        <strain evidence="2">G4-2901</strain>
    </source>
</reference>
<dbReference type="EMBL" id="JAHLFW010000009">
    <property type="protein sequence ID" value="MBU3836969.1"/>
    <property type="molecule type" value="Genomic_DNA"/>
</dbReference>
<evidence type="ECO:0000313" key="2">
    <source>
        <dbReference type="EMBL" id="MBU3836969.1"/>
    </source>
</evidence>
<dbReference type="Gene3D" id="3.40.50.300">
    <property type="entry name" value="P-loop containing nucleotide triphosphate hydrolases"/>
    <property type="match status" value="1"/>
</dbReference>
<evidence type="ECO:0000259" key="1">
    <source>
        <dbReference type="Pfam" id="PF13304"/>
    </source>
</evidence>
<reference evidence="2" key="1">
    <citation type="journal article" date="2021" name="PeerJ">
        <title>Extensive microbial diversity within the chicken gut microbiome revealed by metagenomics and culture.</title>
        <authorList>
            <person name="Gilroy R."/>
            <person name="Ravi A."/>
            <person name="Getino M."/>
            <person name="Pursley I."/>
            <person name="Horton D.L."/>
            <person name="Alikhan N.F."/>
            <person name="Baker D."/>
            <person name="Gharbi K."/>
            <person name="Hall N."/>
            <person name="Watson M."/>
            <person name="Adriaenssens E.M."/>
            <person name="Foster-Nyarko E."/>
            <person name="Jarju S."/>
            <person name="Secka A."/>
            <person name="Antonio M."/>
            <person name="Oren A."/>
            <person name="Chaudhuri R.R."/>
            <person name="La Ragione R."/>
            <person name="Hildebrand F."/>
            <person name="Pallen M.J."/>
        </authorList>
    </citation>
    <scope>NUCLEOTIDE SEQUENCE</scope>
    <source>
        <strain evidence="2">G4-2901</strain>
    </source>
</reference>
<protein>
    <submittedName>
        <fullName evidence="2">AAA family ATPase</fullName>
    </submittedName>
</protein>
<dbReference type="InterPro" id="IPR003959">
    <property type="entry name" value="ATPase_AAA_core"/>
</dbReference>
<dbReference type="Pfam" id="PF13304">
    <property type="entry name" value="AAA_21"/>
    <property type="match status" value="1"/>
</dbReference>
<accession>A0A948WVU6</accession>
<dbReference type="PANTHER" id="PTHR43581:SF4">
    <property type="entry name" value="ATP_GTP PHOSPHATASE"/>
    <property type="match status" value="1"/>
</dbReference>
<dbReference type="GO" id="GO:0016887">
    <property type="term" value="F:ATP hydrolysis activity"/>
    <property type="evidence" value="ECO:0007669"/>
    <property type="project" value="InterPro"/>
</dbReference>
<dbReference type="SUPFAM" id="SSF52540">
    <property type="entry name" value="P-loop containing nucleoside triphosphate hydrolases"/>
    <property type="match status" value="1"/>
</dbReference>
<sequence>MIENIHIKNFRGIKDCFISDIKQINLFFGRNNCGKSSVLDALFLFSAANNPRYPLTINWSRNYLNRGPESLKMNFYRLNTDSNIVFNGKYGTNIRNVEIEYEETLSPVLTIPTNAGTSNVNDRIYSLNLNTEISSIEDNTPQKKEYHTSIRFEGEAKAKISDVDSSYKEELECVYITANEPYHNDVKLFATLLENKQENFVFDVLRKVEPNLKDIVSANGELLADIGMEKRIPIQLLGDGIRKLLSVILHIYGSKKKVLLIDEVDNGLHYSAMPTLWTAILEVAKITDTQIFVTTHNLDSIKGLANVLEEKGNEYQEMISAFKLIKRNTDELIALNYDYEKFDYSIKQEMEMR</sequence>